<dbReference type="InterPro" id="IPR013760">
    <property type="entry name" value="Topo_IIA-like_dom_sf"/>
</dbReference>
<sequence length="423" mass="47741">MAQTFTGTSNINLLLPIGQFGSRLSAGKDAASCRYIFTRLSAITPALFKGEDSPLLIPQDDDGQPIEPRYYLPVLPMVLVNGACGIGTGFSTSVPQYNPEDIARNLERLMDGEEPLPMVPWYRGFSGCIEQGQGTNFVTRGVYSKISEDTLEITELPVGRWTNDYKEFLEGLLPESGTVSKKSKRLVIAGYENHSSEVKVCFRVTFPRGSLDAAMAEEQFESDMHLTTTLTTTNMHLYTERQQIKKFSCTTAILRHYYALRLDLYTARKAWLVKRLRRDLAVSSNKIRFLEGIMDDSIVVFRRSRGDVVEMLETQGFQRYCATPDLASEDPDRDGDFGYLTSMHIASFTTERIEALKREAEERQVQLDGVLRTPEKQMWRDDIRDVLAKRTDIDRELLDGHAAVAVPGSKKKKAQPRRKAVVV</sequence>
<keyword evidence="8 10" id="KW-0238">DNA-binding</keyword>
<dbReference type="PROSITE" id="PS52040">
    <property type="entry name" value="TOPO_IIA"/>
    <property type="match status" value="1"/>
</dbReference>
<comment type="caution">
    <text evidence="12">The sequence shown here is derived from an EMBL/GenBank/DDBJ whole genome shotgun (WGS) entry which is preliminary data.</text>
</comment>
<dbReference type="PANTHER" id="PTHR10169">
    <property type="entry name" value="DNA TOPOISOMERASE/GYRASE"/>
    <property type="match status" value="1"/>
</dbReference>
<name>A0ABP1G7H9_9CHLO</name>
<evidence type="ECO:0000256" key="9">
    <source>
        <dbReference type="ARBA" id="ARBA00023235"/>
    </source>
</evidence>
<feature type="active site" description="O-(5'-phospho-DNA)-tyrosine intermediate" evidence="10">
    <location>
        <position position="35"/>
    </location>
</feature>
<evidence type="ECO:0000256" key="5">
    <source>
        <dbReference type="ARBA" id="ARBA00022741"/>
    </source>
</evidence>
<comment type="similarity">
    <text evidence="3">Belongs to the type II topoisomerase family.</text>
</comment>
<organism evidence="12 13">
    <name type="scientific">Coccomyxa viridis</name>
    <dbReference type="NCBI Taxonomy" id="1274662"/>
    <lineage>
        <taxon>Eukaryota</taxon>
        <taxon>Viridiplantae</taxon>
        <taxon>Chlorophyta</taxon>
        <taxon>core chlorophytes</taxon>
        <taxon>Trebouxiophyceae</taxon>
        <taxon>Trebouxiophyceae incertae sedis</taxon>
        <taxon>Coccomyxaceae</taxon>
        <taxon>Coccomyxa</taxon>
    </lineage>
</organism>
<dbReference type="SMART" id="SM00434">
    <property type="entry name" value="TOP4c"/>
    <property type="match status" value="1"/>
</dbReference>
<evidence type="ECO:0000256" key="4">
    <source>
        <dbReference type="ARBA" id="ARBA00012895"/>
    </source>
</evidence>
<dbReference type="Pfam" id="PF00521">
    <property type="entry name" value="DNA_topoisoIV"/>
    <property type="match status" value="1"/>
</dbReference>
<evidence type="ECO:0000256" key="6">
    <source>
        <dbReference type="ARBA" id="ARBA00022840"/>
    </source>
</evidence>
<dbReference type="Gene3D" id="1.10.268.10">
    <property type="entry name" value="Topoisomerase, domain 3"/>
    <property type="match status" value="1"/>
</dbReference>
<evidence type="ECO:0000256" key="3">
    <source>
        <dbReference type="ARBA" id="ARBA00011080"/>
    </source>
</evidence>
<dbReference type="Gene3D" id="3.30.1360.40">
    <property type="match status" value="1"/>
</dbReference>
<dbReference type="InterPro" id="IPR001154">
    <property type="entry name" value="TopoII_euk"/>
</dbReference>
<keyword evidence="5" id="KW-0547">Nucleotide-binding</keyword>
<evidence type="ECO:0000256" key="1">
    <source>
        <dbReference type="ARBA" id="ARBA00000185"/>
    </source>
</evidence>
<feature type="domain" description="Topo IIA-type catalytic" evidence="11">
    <location>
        <begin position="1"/>
        <end position="383"/>
    </location>
</feature>
<dbReference type="SUPFAM" id="SSF56719">
    <property type="entry name" value="Type II DNA topoisomerase"/>
    <property type="match status" value="1"/>
</dbReference>
<evidence type="ECO:0000256" key="10">
    <source>
        <dbReference type="PROSITE-ProRule" id="PRU01384"/>
    </source>
</evidence>
<dbReference type="InterPro" id="IPR050634">
    <property type="entry name" value="DNA_Topoisomerase_II"/>
</dbReference>
<dbReference type="InterPro" id="IPR002205">
    <property type="entry name" value="Topo_IIA_dom_A"/>
</dbReference>
<keyword evidence="7 10" id="KW-0799">Topoisomerase</keyword>
<proteinExistence type="inferred from homology"/>
<dbReference type="PRINTS" id="PR01158">
    <property type="entry name" value="TOPISMRASEII"/>
</dbReference>
<evidence type="ECO:0000313" key="12">
    <source>
        <dbReference type="EMBL" id="CAL5226593.1"/>
    </source>
</evidence>
<dbReference type="EC" id="5.6.2.2" evidence="4"/>
<dbReference type="Proteomes" id="UP001497392">
    <property type="component" value="Unassembled WGS sequence"/>
</dbReference>
<evidence type="ECO:0000256" key="8">
    <source>
        <dbReference type="ARBA" id="ARBA00023125"/>
    </source>
</evidence>
<dbReference type="Gene3D" id="3.90.199.10">
    <property type="entry name" value="Topoisomerase II, domain 5"/>
    <property type="match status" value="1"/>
</dbReference>
<keyword evidence="13" id="KW-1185">Reference proteome</keyword>
<comment type="cofactor">
    <cofactor evidence="2">
        <name>Mg(2+)</name>
        <dbReference type="ChEBI" id="CHEBI:18420"/>
    </cofactor>
</comment>
<dbReference type="EMBL" id="CAXHTA020000016">
    <property type="protein sequence ID" value="CAL5226593.1"/>
    <property type="molecule type" value="Genomic_DNA"/>
</dbReference>
<evidence type="ECO:0000259" key="11">
    <source>
        <dbReference type="PROSITE" id="PS52040"/>
    </source>
</evidence>
<evidence type="ECO:0000256" key="7">
    <source>
        <dbReference type="ARBA" id="ARBA00023029"/>
    </source>
</evidence>
<accession>A0ABP1G7H9</accession>
<dbReference type="InterPro" id="IPR013757">
    <property type="entry name" value="Topo_IIA_A_a_sf"/>
</dbReference>
<evidence type="ECO:0000256" key="2">
    <source>
        <dbReference type="ARBA" id="ARBA00001946"/>
    </source>
</evidence>
<comment type="catalytic activity">
    <reaction evidence="1 10">
        <text>ATP-dependent breakage, passage and rejoining of double-stranded DNA.</text>
        <dbReference type="EC" id="5.6.2.2"/>
    </reaction>
</comment>
<dbReference type="PANTHER" id="PTHR10169:SF38">
    <property type="entry name" value="DNA TOPOISOMERASE 2"/>
    <property type="match status" value="1"/>
</dbReference>
<reference evidence="12 13" key="1">
    <citation type="submission" date="2024-06" db="EMBL/GenBank/DDBJ databases">
        <authorList>
            <person name="Kraege A."/>
            <person name="Thomma B."/>
        </authorList>
    </citation>
    <scope>NUCLEOTIDE SEQUENCE [LARGE SCALE GENOMIC DNA]</scope>
</reference>
<protein>
    <recommendedName>
        <fullName evidence="4">DNA topoisomerase (ATP-hydrolyzing)</fullName>
        <ecNumber evidence="4">5.6.2.2</ecNumber>
    </recommendedName>
</protein>
<keyword evidence="9 10" id="KW-0413">Isomerase</keyword>
<keyword evidence="6" id="KW-0067">ATP-binding</keyword>
<gene>
    <name evidence="12" type="primary">g9442</name>
    <name evidence="12" type="ORF">VP750_LOCUS8499</name>
</gene>
<evidence type="ECO:0000313" key="13">
    <source>
        <dbReference type="Proteomes" id="UP001497392"/>
    </source>
</evidence>
<dbReference type="InterPro" id="IPR013758">
    <property type="entry name" value="Topo_IIA_A/C_ab"/>
</dbReference>